<protein>
    <submittedName>
        <fullName evidence="1">Uncharacterized protein</fullName>
    </submittedName>
</protein>
<dbReference type="EMBL" id="BAABLN010000053">
    <property type="protein sequence ID" value="GAA4706642.1"/>
    <property type="molecule type" value="Genomic_DNA"/>
</dbReference>
<keyword evidence="2" id="KW-1185">Reference proteome</keyword>
<evidence type="ECO:0000313" key="1">
    <source>
        <dbReference type="EMBL" id="GAA4706642.1"/>
    </source>
</evidence>
<organism evidence="1 2">
    <name type="scientific">Kocuria gwangalliensis</name>
    <dbReference type="NCBI Taxonomy" id="501592"/>
    <lineage>
        <taxon>Bacteria</taxon>
        <taxon>Bacillati</taxon>
        <taxon>Actinomycetota</taxon>
        <taxon>Actinomycetes</taxon>
        <taxon>Micrococcales</taxon>
        <taxon>Micrococcaceae</taxon>
        <taxon>Kocuria</taxon>
    </lineage>
</organism>
<reference evidence="2" key="1">
    <citation type="journal article" date="2019" name="Int. J. Syst. Evol. Microbiol.">
        <title>The Global Catalogue of Microorganisms (GCM) 10K type strain sequencing project: providing services to taxonomists for standard genome sequencing and annotation.</title>
        <authorList>
            <consortium name="The Broad Institute Genomics Platform"/>
            <consortium name="The Broad Institute Genome Sequencing Center for Infectious Disease"/>
            <person name="Wu L."/>
            <person name="Ma J."/>
        </authorList>
    </citation>
    <scope>NUCLEOTIDE SEQUENCE [LARGE SCALE GENOMIC DNA]</scope>
    <source>
        <strain evidence="2">JCM 18958</strain>
    </source>
</reference>
<sequence length="66" mass="7165">MHMWARGNVSQSWVQIPLDSLRLTARGGCRDADRDLDMSYGALNAAGSPHRDHVLEGICQCGPSAL</sequence>
<comment type="caution">
    <text evidence="1">The sequence shown here is derived from an EMBL/GenBank/DDBJ whole genome shotgun (WGS) entry which is preliminary data.</text>
</comment>
<proteinExistence type="predicted"/>
<evidence type="ECO:0000313" key="2">
    <source>
        <dbReference type="Proteomes" id="UP001501446"/>
    </source>
</evidence>
<name>A0ABP8XEN0_9MICC</name>
<gene>
    <name evidence="1" type="ORF">GCM10025781_26850</name>
</gene>
<dbReference type="Proteomes" id="UP001501446">
    <property type="component" value="Unassembled WGS sequence"/>
</dbReference>
<accession>A0ABP8XEN0</accession>